<gene>
    <name evidence="1" type="ORF">A2720_01090</name>
</gene>
<proteinExistence type="predicted"/>
<reference evidence="1 2" key="1">
    <citation type="journal article" date="2016" name="Nat. Commun.">
        <title>Thousands of microbial genomes shed light on interconnected biogeochemical processes in an aquifer system.</title>
        <authorList>
            <person name="Anantharaman K."/>
            <person name="Brown C.T."/>
            <person name="Hug L.A."/>
            <person name="Sharon I."/>
            <person name="Castelle C.J."/>
            <person name="Probst A.J."/>
            <person name="Thomas B.C."/>
            <person name="Singh A."/>
            <person name="Wilkins M.J."/>
            <person name="Karaoz U."/>
            <person name="Brodie E.L."/>
            <person name="Williams K.H."/>
            <person name="Hubbard S.S."/>
            <person name="Banfield J.F."/>
        </authorList>
    </citation>
    <scope>NUCLEOTIDE SEQUENCE [LARGE SCALE GENOMIC DNA]</scope>
</reference>
<evidence type="ECO:0008006" key="3">
    <source>
        <dbReference type="Google" id="ProtNLM"/>
    </source>
</evidence>
<dbReference type="EMBL" id="MFEL01000010">
    <property type="protein sequence ID" value="OGE81119.1"/>
    <property type="molecule type" value="Genomic_DNA"/>
</dbReference>
<dbReference type="STRING" id="1817825.A2720_01090"/>
<dbReference type="Proteomes" id="UP000178892">
    <property type="component" value="Unassembled WGS sequence"/>
</dbReference>
<name>A0A1F5NTX8_9BACT</name>
<dbReference type="AlphaFoldDB" id="A0A1F5NTX8"/>
<evidence type="ECO:0000313" key="2">
    <source>
        <dbReference type="Proteomes" id="UP000178892"/>
    </source>
</evidence>
<evidence type="ECO:0000313" key="1">
    <source>
        <dbReference type="EMBL" id="OGE81119.1"/>
    </source>
</evidence>
<sequence length="126" mass="13630">MHKFKEFVKNHQLKIALSIGYLLVASLAFGLGRLTAFKYDAPEINIEQAFSAPTNYSGSVAGIQTETTSSTSPTADDCPGKIKGNISSTGKIYHMPGGAFYNRTNPEICFTTESEAQAAGFRRSSR</sequence>
<comment type="caution">
    <text evidence="1">The sequence shown here is derived from an EMBL/GenBank/DDBJ whole genome shotgun (WGS) entry which is preliminary data.</text>
</comment>
<protein>
    <recommendedName>
        <fullName evidence="3">Ada DNA repair metal-binding domain-containing protein</fullName>
    </recommendedName>
</protein>
<accession>A0A1F5NTX8</accession>
<organism evidence="1 2">
    <name type="scientific">Candidatus Doudnabacteria bacterium RIFCSPHIGHO2_01_FULL_46_24</name>
    <dbReference type="NCBI Taxonomy" id="1817825"/>
    <lineage>
        <taxon>Bacteria</taxon>
        <taxon>Candidatus Doudnaibacteriota</taxon>
    </lineage>
</organism>